<comment type="caution">
    <text evidence="1">The sequence shown here is derived from an EMBL/GenBank/DDBJ whole genome shotgun (WGS) entry which is preliminary data.</text>
</comment>
<reference evidence="1 2" key="1">
    <citation type="journal article" date="2017" name="Mol. Biol. Evol.">
        <title>The 4-celled Tetrabaena socialis nuclear genome reveals the essential components for genetic control of cell number at the origin of multicellularity in the volvocine lineage.</title>
        <authorList>
            <person name="Featherston J."/>
            <person name="Arakaki Y."/>
            <person name="Hanschen E.R."/>
            <person name="Ferris P.J."/>
            <person name="Michod R.E."/>
            <person name="Olson B.J.S.C."/>
            <person name="Nozaki H."/>
            <person name="Durand P.M."/>
        </authorList>
    </citation>
    <scope>NUCLEOTIDE SEQUENCE [LARGE SCALE GENOMIC DNA]</scope>
    <source>
        <strain evidence="1 2">NIES-571</strain>
    </source>
</reference>
<dbReference type="AlphaFoldDB" id="A0A2J8A453"/>
<evidence type="ECO:0000313" key="1">
    <source>
        <dbReference type="EMBL" id="PNH07283.1"/>
    </source>
</evidence>
<dbReference type="Proteomes" id="UP000236333">
    <property type="component" value="Unassembled WGS sequence"/>
</dbReference>
<accession>A0A2J8A453</accession>
<dbReference type="EMBL" id="PGGS01000188">
    <property type="protein sequence ID" value="PNH07283.1"/>
    <property type="molecule type" value="Genomic_DNA"/>
</dbReference>
<name>A0A2J8A453_9CHLO</name>
<evidence type="ECO:0000313" key="2">
    <source>
        <dbReference type="Proteomes" id="UP000236333"/>
    </source>
</evidence>
<gene>
    <name evidence="1" type="ORF">TSOC_006289</name>
</gene>
<sequence length="74" mass="7717">MSAMKTRGNETCCAPAVGSRCRDAPGLRPRVAACVHVSSGEGERLPAPAQLAATTLSFWVASGPWPALLACSYR</sequence>
<organism evidence="1 2">
    <name type="scientific">Tetrabaena socialis</name>
    <dbReference type="NCBI Taxonomy" id="47790"/>
    <lineage>
        <taxon>Eukaryota</taxon>
        <taxon>Viridiplantae</taxon>
        <taxon>Chlorophyta</taxon>
        <taxon>core chlorophytes</taxon>
        <taxon>Chlorophyceae</taxon>
        <taxon>CS clade</taxon>
        <taxon>Chlamydomonadales</taxon>
        <taxon>Tetrabaenaceae</taxon>
        <taxon>Tetrabaena</taxon>
    </lineage>
</organism>
<proteinExistence type="predicted"/>
<keyword evidence="2" id="KW-1185">Reference proteome</keyword>
<protein>
    <submittedName>
        <fullName evidence="1">Uncharacterized protein</fullName>
    </submittedName>
</protein>